<feature type="chain" id="PRO_5035849385" description="Protein kinase domain-containing protein" evidence="15">
    <location>
        <begin position="21"/>
        <end position="434"/>
    </location>
</feature>
<dbReference type="GO" id="GO:0051707">
    <property type="term" value="P:response to other organism"/>
    <property type="evidence" value="ECO:0007669"/>
    <property type="project" value="UniProtKB-ARBA"/>
</dbReference>
<comment type="caution">
    <text evidence="17">The sequence shown here is derived from an EMBL/GenBank/DDBJ whole genome shotgun (WGS) entry which is preliminary data.</text>
</comment>
<dbReference type="InterPro" id="IPR000719">
    <property type="entry name" value="Prot_kinase_dom"/>
</dbReference>
<organism evidence="17 18">
    <name type="scientific">Ceratopteris richardii</name>
    <name type="common">Triangle waterfern</name>
    <dbReference type="NCBI Taxonomy" id="49495"/>
    <lineage>
        <taxon>Eukaryota</taxon>
        <taxon>Viridiplantae</taxon>
        <taxon>Streptophyta</taxon>
        <taxon>Embryophyta</taxon>
        <taxon>Tracheophyta</taxon>
        <taxon>Polypodiopsida</taxon>
        <taxon>Polypodiidae</taxon>
        <taxon>Polypodiales</taxon>
        <taxon>Pteridineae</taxon>
        <taxon>Pteridaceae</taxon>
        <taxon>Parkerioideae</taxon>
        <taxon>Ceratopteris</taxon>
    </lineage>
</organism>
<evidence type="ECO:0000256" key="13">
    <source>
        <dbReference type="SAM" id="MobiDB-lite"/>
    </source>
</evidence>
<evidence type="ECO:0000256" key="4">
    <source>
        <dbReference type="ARBA" id="ARBA00022679"/>
    </source>
</evidence>
<keyword evidence="6 15" id="KW-0732">Signal</keyword>
<dbReference type="SUPFAM" id="SSF56112">
    <property type="entry name" value="Protein kinase-like (PK-like)"/>
    <property type="match status" value="1"/>
</dbReference>
<dbReference type="Gene3D" id="2.60.120.200">
    <property type="match status" value="2"/>
</dbReference>
<comment type="similarity">
    <text evidence="3">In the C-terminal section; belongs to the protein kinase superfamily. Ser/Thr protein kinase family.</text>
</comment>
<dbReference type="InterPro" id="IPR050528">
    <property type="entry name" value="L-type_Lectin-RKs"/>
</dbReference>
<dbReference type="CDD" id="cd06899">
    <property type="entry name" value="lectin_legume_LecRK_Arcelin_ConA"/>
    <property type="match status" value="1"/>
</dbReference>
<comment type="subcellular location">
    <subcellularLocation>
        <location evidence="1">Membrane</location>
        <topology evidence="1">Single-pass type I membrane protein</topology>
    </subcellularLocation>
</comment>
<dbReference type="OMA" id="CNTITID"/>
<feature type="region of interest" description="Disordered" evidence="13">
    <location>
        <begin position="234"/>
        <end position="260"/>
    </location>
</feature>
<dbReference type="PROSITE" id="PS00107">
    <property type="entry name" value="PROTEIN_KINASE_ATP"/>
    <property type="match status" value="1"/>
</dbReference>
<keyword evidence="11 14" id="KW-0472">Membrane</keyword>
<dbReference type="Pfam" id="PF00139">
    <property type="entry name" value="Lectin_legB"/>
    <property type="match status" value="2"/>
</dbReference>
<dbReference type="GO" id="GO:0030246">
    <property type="term" value="F:carbohydrate binding"/>
    <property type="evidence" value="ECO:0007669"/>
    <property type="project" value="UniProtKB-KW"/>
</dbReference>
<dbReference type="Pfam" id="PF07714">
    <property type="entry name" value="PK_Tyr_Ser-Thr"/>
    <property type="match status" value="1"/>
</dbReference>
<dbReference type="Proteomes" id="UP000825935">
    <property type="component" value="Chromosome 18"/>
</dbReference>
<dbReference type="AlphaFoldDB" id="A0A8T2SRU4"/>
<dbReference type="FunFam" id="3.30.200.20:FF:000178">
    <property type="entry name" value="serine/threonine-protein kinase PBS1-like"/>
    <property type="match status" value="1"/>
</dbReference>
<dbReference type="OrthoDB" id="2014828at2759"/>
<dbReference type="InterPro" id="IPR011009">
    <property type="entry name" value="Kinase-like_dom_sf"/>
</dbReference>
<feature type="domain" description="Protein kinase" evidence="16">
    <location>
        <begin position="335"/>
        <end position="434"/>
    </location>
</feature>
<evidence type="ECO:0000256" key="3">
    <source>
        <dbReference type="ARBA" id="ARBA00010217"/>
    </source>
</evidence>
<protein>
    <recommendedName>
        <fullName evidence="16">Protein kinase domain-containing protein</fullName>
    </recommendedName>
</protein>
<dbReference type="PANTHER" id="PTHR27007">
    <property type="match status" value="1"/>
</dbReference>
<reference evidence="17" key="1">
    <citation type="submission" date="2021-08" db="EMBL/GenBank/DDBJ databases">
        <title>WGS assembly of Ceratopteris richardii.</title>
        <authorList>
            <person name="Marchant D.B."/>
            <person name="Chen G."/>
            <person name="Jenkins J."/>
            <person name="Shu S."/>
            <person name="Leebens-Mack J."/>
            <person name="Grimwood J."/>
            <person name="Schmutz J."/>
            <person name="Soltis P."/>
            <person name="Soltis D."/>
            <person name="Chen Z.-H."/>
        </authorList>
    </citation>
    <scope>NUCLEOTIDE SEQUENCE</scope>
    <source>
        <strain evidence="17">Whitten #5841</strain>
        <tissue evidence="17">Leaf</tissue>
    </source>
</reference>
<dbReference type="GO" id="GO:0016020">
    <property type="term" value="C:membrane"/>
    <property type="evidence" value="ECO:0007669"/>
    <property type="project" value="UniProtKB-SubCell"/>
</dbReference>
<evidence type="ECO:0000256" key="5">
    <source>
        <dbReference type="ARBA" id="ARBA00022692"/>
    </source>
</evidence>
<evidence type="ECO:0000256" key="2">
    <source>
        <dbReference type="ARBA" id="ARBA00008536"/>
    </source>
</evidence>
<evidence type="ECO:0000256" key="1">
    <source>
        <dbReference type="ARBA" id="ARBA00004479"/>
    </source>
</evidence>
<keyword evidence="9 12" id="KW-0067">ATP-binding</keyword>
<keyword evidence="5 14" id="KW-0812">Transmembrane</keyword>
<evidence type="ECO:0000256" key="6">
    <source>
        <dbReference type="ARBA" id="ARBA00022729"/>
    </source>
</evidence>
<accession>A0A8T2SRU4</accession>
<evidence type="ECO:0000256" key="8">
    <source>
        <dbReference type="ARBA" id="ARBA00022741"/>
    </source>
</evidence>
<feature type="signal peptide" evidence="15">
    <location>
        <begin position="1"/>
        <end position="20"/>
    </location>
</feature>
<dbReference type="InterPro" id="IPR001220">
    <property type="entry name" value="Legume_lectin_dom"/>
</dbReference>
<keyword evidence="10 14" id="KW-1133">Transmembrane helix</keyword>
<evidence type="ECO:0000313" key="18">
    <source>
        <dbReference type="Proteomes" id="UP000825935"/>
    </source>
</evidence>
<dbReference type="GO" id="GO:0006952">
    <property type="term" value="P:defense response"/>
    <property type="evidence" value="ECO:0007669"/>
    <property type="project" value="UniProtKB-ARBA"/>
</dbReference>
<dbReference type="EMBL" id="CM035423">
    <property type="protein sequence ID" value="KAH7365550.1"/>
    <property type="molecule type" value="Genomic_DNA"/>
</dbReference>
<proteinExistence type="inferred from homology"/>
<gene>
    <name evidence="17" type="ORF">KP509_18G034400</name>
</gene>
<dbReference type="InterPro" id="IPR017441">
    <property type="entry name" value="Protein_kinase_ATP_BS"/>
</dbReference>
<evidence type="ECO:0000256" key="15">
    <source>
        <dbReference type="SAM" id="SignalP"/>
    </source>
</evidence>
<evidence type="ECO:0000259" key="16">
    <source>
        <dbReference type="PROSITE" id="PS50011"/>
    </source>
</evidence>
<comment type="similarity">
    <text evidence="2">In the N-terminal section; belongs to the leguminous lectin family.</text>
</comment>
<dbReference type="PROSITE" id="PS50011">
    <property type="entry name" value="PROTEIN_KINASE_DOM"/>
    <property type="match status" value="1"/>
</dbReference>
<evidence type="ECO:0000256" key="9">
    <source>
        <dbReference type="ARBA" id="ARBA00022840"/>
    </source>
</evidence>
<sequence>MKFACVSPVLSLLPIVPCLAIPAVGLEFQYPSMGTANDGTLQRAGNVSFNPSYAELTWNEGDPKLSAGRLYRTDNLTLWDSATNQVISFNTSFSFSIAPSTTAYHGDGLAFFLLDPINRDLQSGDESKGGTLGLLQVTASANETAPNPGFFAVEFDTFQNSFDPNGNHVGIDINSLASVAYANLSFSLAPSSTKILPEQVIIGFSAATGAYAEYHRISSWNFSSTEIGATNESIPAVPSRIPSPTSSNVIPSPTSSNSTGSKLPALIGGLVSAFVLICFTCLTILLLRKRRRRHRRLDGPVSEDVNLSGLPSDSNEAFGIQRYNYRELRDATHNFSEELLLGEGGGGSVYRGSLWNQGEVAVKRVTRASKEGAKEFVAEVSIISRIRHRNLVLLKGWCREKNNLLIVYEYLKNGSLDRHLFKANSSSSLDWSQR</sequence>
<evidence type="ECO:0000256" key="14">
    <source>
        <dbReference type="SAM" id="Phobius"/>
    </source>
</evidence>
<keyword evidence="7" id="KW-0430">Lectin</keyword>
<feature type="binding site" evidence="12">
    <location>
        <position position="363"/>
    </location>
    <ligand>
        <name>ATP</name>
        <dbReference type="ChEBI" id="CHEBI:30616"/>
    </ligand>
</feature>
<dbReference type="InterPro" id="IPR001245">
    <property type="entry name" value="Ser-Thr/Tyr_kinase_cat_dom"/>
</dbReference>
<feature type="transmembrane region" description="Helical" evidence="14">
    <location>
        <begin position="263"/>
        <end position="287"/>
    </location>
</feature>
<dbReference type="GO" id="GO:0005524">
    <property type="term" value="F:ATP binding"/>
    <property type="evidence" value="ECO:0007669"/>
    <property type="project" value="UniProtKB-UniRule"/>
</dbReference>
<dbReference type="SUPFAM" id="SSF49899">
    <property type="entry name" value="Concanavalin A-like lectins/glucanases"/>
    <property type="match status" value="1"/>
</dbReference>
<evidence type="ECO:0000256" key="10">
    <source>
        <dbReference type="ARBA" id="ARBA00022989"/>
    </source>
</evidence>
<dbReference type="InterPro" id="IPR013320">
    <property type="entry name" value="ConA-like_dom_sf"/>
</dbReference>
<feature type="compositionally biased region" description="Polar residues" evidence="13">
    <location>
        <begin position="242"/>
        <end position="260"/>
    </location>
</feature>
<keyword evidence="8 12" id="KW-0547">Nucleotide-binding</keyword>
<dbReference type="Gene3D" id="3.30.200.20">
    <property type="entry name" value="Phosphorylase Kinase, domain 1"/>
    <property type="match status" value="1"/>
</dbReference>
<keyword evidence="18" id="KW-1185">Reference proteome</keyword>
<dbReference type="GO" id="GO:0004672">
    <property type="term" value="F:protein kinase activity"/>
    <property type="evidence" value="ECO:0007669"/>
    <property type="project" value="InterPro"/>
</dbReference>
<evidence type="ECO:0000256" key="7">
    <source>
        <dbReference type="ARBA" id="ARBA00022734"/>
    </source>
</evidence>
<keyword evidence="4" id="KW-0808">Transferase</keyword>
<name>A0A8T2SRU4_CERRI</name>
<evidence type="ECO:0000256" key="12">
    <source>
        <dbReference type="PROSITE-ProRule" id="PRU10141"/>
    </source>
</evidence>
<evidence type="ECO:0000256" key="11">
    <source>
        <dbReference type="ARBA" id="ARBA00023136"/>
    </source>
</evidence>
<evidence type="ECO:0000313" key="17">
    <source>
        <dbReference type="EMBL" id="KAH7365550.1"/>
    </source>
</evidence>